<evidence type="ECO:0000259" key="7">
    <source>
        <dbReference type="Pfam" id="PF04138"/>
    </source>
</evidence>
<protein>
    <submittedName>
        <fullName evidence="8">Putative flippase GtrA</fullName>
    </submittedName>
</protein>
<dbReference type="GO" id="GO:0000271">
    <property type="term" value="P:polysaccharide biosynthetic process"/>
    <property type="evidence" value="ECO:0007669"/>
    <property type="project" value="InterPro"/>
</dbReference>
<name>A0A7W5C685_9BACL</name>
<dbReference type="InterPro" id="IPR007267">
    <property type="entry name" value="GtrA_DPMS_TM"/>
</dbReference>
<dbReference type="Proteomes" id="UP000518605">
    <property type="component" value="Unassembled WGS sequence"/>
</dbReference>
<sequence>MNTTEKSFVNKIMIIIKFGFIGALNTAFTYLLYLVLLNFFSYSIAYSISYIVGIVFSYFFNSYFVFKIPVSLSNFLRFPIVYVVQYFLNLLLIFVLVDKLLISEQIALLISIVVTFPISFVLSRYVLKGKKNK</sequence>
<feature type="domain" description="GtrA/DPMS transmembrane" evidence="7">
    <location>
        <begin position="17"/>
        <end position="126"/>
    </location>
</feature>
<evidence type="ECO:0000256" key="6">
    <source>
        <dbReference type="SAM" id="Phobius"/>
    </source>
</evidence>
<comment type="similarity">
    <text evidence="2">Belongs to the GtrA family.</text>
</comment>
<dbReference type="EMBL" id="JACHXW010000002">
    <property type="protein sequence ID" value="MBB3150874.1"/>
    <property type="molecule type" value="Genomic_DNA"/>
</dbReference>
<evidence type="ECO:0000256" key="4">
    <source>
        <dbReference type="ARBA" id="ARBA00022989"/>
    </source>
</evidence>
<dbReference type="AlphaFoldDB" id="A0A7W5C685"/>
<keyword evidence="9" id="KW-1185">Reference proteome</keyword>
<dbReference type="PANTHER" id="PTHR38459:SF1">
    <property type="entry name" value="PROPHAGE BACTOPRENOL-LINKED GLUCOSE TRANSLOCASE HOMOLOG"/>
    <property type="match status" value="1"/>
</dbReference>
<accession>A0A7W5C685</accession>
<evidence type="ECO:0000256" key="2">
    <source>
        <dbReference type="ARBA" id="ARBA00009399"/>
    </source>
</evidence>
<dbReference type="GO" id="GO:0005886">
    <property type="term" value="C:plasma membrane"/>
    <property type="evidence" value="ECO:0007669"/>
    <property type="project" value="TreeGrafter"/>
</dbReference>
<dbReference type="PANTHER" id="PTHR38459">
    <property type="entry name" value="PROPHAGE BACTOPRENOL-LINKED GLUCOSE TRANSLOCASE HOMOLOG"/>
    <property type="match status" value="1"/>
</dbReference>
<dbReference type="RefSeq" id="WP_183559249.1">
    <property type="nucleotide sequence ID" value="NZ_CBCSLB010000004.1"/>
</dbReference>
<keyword evidence="3 6" id="KW-0812">Transmembrane</keyword>
<evidence type="ECO:0000256" key="5">
    <source>
        <dbReference type="ARBA" id="ARBA00023136"/>
    </source>
</evidence>
<organism evidence="8 9">
    <name type="scientific">Paenibacillus endophyticus</name>
    <dbReference type="NCBI Taxonomy" id="1294268"/>
    <lineage>
        <taxon>Bacteria</taxon>
        <taxon>Bacillati</taxon>
        <taxon>Bacillota</taxon>
        <taxon>Bacilli</taxon>
        <taxon>Bacillales</taxon>
        <taxon>Paenibacillaceae</taxon>
        <taxon>Paenibacillus</taxon>
    </lineage>
</organism>
<feature type="transmembrane region" description="Helical" evidence="6">
    <location>
        <begin position="39"/>
        <end position="60"/>
    </location>
</feature>
<comment type="subcellular location">
    <subcellularLocation>
        <location evidence="1">Membrane</location>
        <topology evidence="1">Multi-pass membrane protein</topology>
    </subcellularLocation>
</comment>
<feature type="transmembrane region" description="Helical" evidence="6">
    <location>
        <begin position="106"/>
        <end position="127"/>
    </location>
</feature>
<evidence type="ECO:0000256" key="3">
    <source>
        <dbReference type="ARBA" id="ARBA00022692"/>
    </source>
</evidence>
<keyword evidence="5 6" id="KW-0472">Membrane</keyword>
<evidence type="ECO:0000313" key="9">
    <source>
        <dbReference type="Proteomes" id="UP000518605"/>
    </source>
</evidence>
<evidence type="ECO:0000256" key="1">
    <source>
        <dbReference type="ARBA" id="ARBA00004141"/>
    </source>
</evidence>
<dbReference type="Pfam" id="PF04138">
    <property type="entry name" value="GtrA_DPMS_TM"/>
    <property type="match status" value="1"/>
</dbReference>
<keyword evidence="4 6" id="KW-1133">Transmembrane helix</keyword>
<evidence type="ECO:0000313" key="8">
    <source>
        <dbReference type="EMBL" id="MBB3150874.1"/>
    </source>
</evidence>
<gene>
    <name evidence="8" type="ORF">FHS16_000908</name>
</gene>
<feature type="transmembrane region" description="Helical" evidence="6">
    <location>
        <begin position="12"/>
        <end position="33"/>
    </location>
</feature>
<reference evidence="8 9" key="1">
    <citation type="submission" date="2020-08" db="EMBL/GenBank/DDBJ databases">
        <title>Genomic Encyclopedia of Type Strains, Phase III (KMG-III): the genomes of soil and plant-associated and newly described type strains.</title>
        <authorList>
            <person name="Whitman W."/>
        </authorList>
    </citation>
    <scope>NUCLEOTIDE SEQUENCE [LARGE SCALE GENOMIC DNA]</scope>
    <source>
        <strain evidence="8 9">CECT 8234</strain>
    </source>
</reference>
<comment type="caution">
    <text evidence="8">The sequence shown here is derived from an EMBL/GenBank/DDBJ whole genome shotgun (WGS) entry which is preliminary data.</text>
</comment>
<dbReference type="InterPro" id="IPR051401">
    <property type="entry name" value="GtrA_CellWall_Glycosyl"/>
</dbReference>
<feature type="transmembrane region" description="Helical" evidence="6">
    <location>
        <begin position="80"/>
        <end position="100"/>
    </location>
</feature>
<proteinExistence type="inferred from homology"/>